<accession>A0A2R7UDX4</accession>
<sequence length="67" mass="7224">MRKYCYCLFFEAGANPVGAGLPAKQATRRMARASPVFAGKPAPTKITSDTNVRYGSIAACRVRQLST</sequence>
<evidence type="ECO:0000313" key="1">
    <source>
        <dbReference type="EMBL" id="PTU50357.1"/>
    </source>
</evidence>
<reference evidence="1 2" key="1">
    <citation type="submission" date="2018-04" db="EMBL/GenBank/DDBJ databases">
        <authorList>
            <person name="Go L.Y."/>
            <person name="Mitchell J.A."/>
        </authorList>
    </citation>
    <scope>NUCLEOTIDE SEQUENCE [LARGE SCALE GENOMIC DNA]</scope>
    <source>
        <strain evidence="1 2">KCJK7865</strain>
    </source>
</reference>
<dbReference type="AlphaFoldDB" id="A0A2R7UDX4"/>
<organism evidence="1 2">
    <name type="scientific">Pseudomonas plecoglossicida</name>
    <dbReference type="NCBI Taxonomy" id="70775"/>
    <lineage>
        <taxon>Bacteria</taxon>
        <taxon>Pseudomonadati</taxon>
        <taxon>Pseudomonadota</taxon>
        <taxon>Gammaproteobacteria</taxon>
        <taxon>Pseudomonadales</taxon>
        <taxon>Pseudomonadaceae</taxon>
        <taxon>Pseudomonas</taxon>
    </lineage>
</organism>
<proteinExistence type="predicted"/>
<name>A0A2R7UDX4_PSEDL</name>
<dbReference type="Proteomes" id="UP000244874">
    <property type="component" value="Unassembled WGS sequence"/>
</dbReference>
<protein>
    <submittedName>
        <fullName evidence="1">Uncharacterized protein</fullName>
    </submittedName>
</protein>
<evidence type="ECO:0000313" key="2">
    <source>
        <dbReference type="Proteomes" id="UP000244874"/>
    </source>
</evidence>
<comment type="caution">
    <text evidence="1">The sequence shown here is derived from an EMBL/GenBank/DDBJ whole genome shotgun (WGS) entry which is preliminary data.</text>
</comment>
<dbReference type="EMBL" id="QANO01000148">
    <property type="protein sequence ID" value="PTU50357.1"/>
    <property type="molecule type" value="Genomic_DNA"/>
</dbReference>
<gene>
    <name evidence="1" type="ORF">DBB42_20550</name>
</gene>